<dbReference type="RefSeq" id="XP_040641697.1">
    <property type="nucleotide sequence ID" value="XM_040783836.1"/>
</dbReference>
<dbReference type="OrthoDB" id="2684236at2759"/>
<dbReference type="GeneID" id="63698960"/>
<dbReference type="EMBL" id="KK088414">
    <property type="protein sequence ID" value="EYE98009.1"/>
    <property type="molecule type" value="Genomic_DNA"/>
</dbReference>
<name>A0A017SN29_ASPRC</name>
<accession>A0A017SN29</accession>
<feature type="region of interest" description="Disordered" evidence="1">
    <location>
        <begin position="620"/>
        <end position="655"/>
    </location>
</feature>
<dbReference type="PANTHER" id="PTHR34365">
    <property type="entry name" value="ENOLASE (DUF1399)"/>
    <property type="match status" value="1"/>
</dbReference>
<reference evidence="3" key="1">
    <citation type="journal article" date="2014" name="Nat. Commun.">
        <title>Genomic adaptations of the halophilic Dead Sea filamentous fungus Eurotium rubrum.</title>
        <authorList>
            <person name="Kis-Papo T."/>
            <person name="Weig A.R."/>
            <person name="Riley R."/>
            <person name="Persoh D."/>
            <person name="Salamov A."/>
            <person name="Sun H."/>
            <person name="Lipzen A."/>
            <person name="Wasser S.P."/>
            <person name="Rambold G."/>
            <person name="Grigoriev I.V."/>
            <person name="Nevo E."/>
        </authorList>
    </citation>
    <scope>NUCLEOTIDE SEQUENCE [LARGE SCALE GENOMIC DNA]</scope>
    <source>
        <strain evidence="3">CBS 135680</strain>
    </source>
</reference>
<dbReference type="AlphaFoldDB" id="A0A017SN29"/>
<proteinExistence type="predicted"/>
<dbReference type="Proteomes" id="UP000019804">
    <property type="component" value="Unassembled WGS sequence"/>
</dbReference>
<keyword evidence="3" id="KW-1185">Reference proteome</keyword>
<dbReference type="Pfam" id="PF07173">
    <property type="entry name" value="GRDP-like"/>
    <property type="match status" value="1"/>
</dbReference>
<sequence>MSPPALDTENGEGHASADPPPAYDEISIPEHVTIPLLDLNKDAGSPRSSTVTPDQCVAHLKLLAAFADLRESISTEDGLFGLHDAQADEYWDKRNHMLAKIREKRWAVYVSRAAERYLIWWMECISSSEGRPTLKTLQNIHYGSVTGGLSRISWSHQYMPPLDVLMVWHAHMLNPRSFLEDCIRYGKMNFWSTGFPWAVINRCLNDKTLEYNAGETAKSRFEQATKLSWDNLQDPLRKYMECLNCGALVHVRWTAGHIPYQSAIPFEQFHGFADRSFKATCSKCRYVITHDKIKVARFRRDVHKLLDRDSPMPGTLYNLNGIPEAAGTTRVGLGSFFPNWLLRVVGKDILMVTHPLINRCENMADVRDELESKLKDIESLFKKDGRPPRRRIDLEEKVAFRRMMSNYWENTSAFSLDLVGAVIRQGTFVQKMDNIDWLHSPTAMGTMTRLINKYRVFFHIMVSNPKRMAVPTLDVDLAWHTHQLSPSRYFQYSVTNSNLFSVTQEHVFIDHDDKVGEDKLSDGFEWTSKMYKKFTNGELYSECTCWYCEAIRAPDLRSGIFVSSATARARETVAALHDREDISSDPEKNPHISAHNAVKPTTLTSHYSIKRTLKAMQLQTNYERARRRAEKRERRNSKDDKGKERKNSDDGGPATTAFPIVWGVPVYMPYYAPYMCDPGVNSDAYVGNPACMNLAPGGYGNCAAGTCGGGVAAGSCGGSGGCAGGDVGGSCGGGGGCGGGGCGGGGGGGCGGGCGGGGGGGCGGGGGGGGC</sequence>
<feature type="compositionally biased region" description="Basic and acidic residues" evidence="1">
    <location>
        <begin position="630"/>
        <end position="649"/>
    </location>
</feature>
<dbReference type="PANTHER" id="PTHR34365:SF7">
    <property type="entry name" value="GLYCINE-RICH DOMAIN-CONTAINING PROTEIN 1"/>
    <property type="match status" value="1"/>
</dbReference>
<evidence type="ECO:0000313" key="2">
    <source>
        <dbReference type="EMBL" id="EYE98009.1"/>
    </source>
</evidence>
<evidence type="ECO:0000256" key="1">
    <source>
        <dbReference type="SAM" id="MobiDB-lite"/>
    </source>
</evidence>
<feature type="region of interest" description="Disordered" evidence="1">
    <location>
        <begin position="1"/>
        <end position="24"/>
    </location>
</feature>
<evidence type="ECO:0000313" key="3">
    <source>
        <dbReference type="Proteomes" id="UP000019804"/>
    </source>
</evidence>
<dbReference type="InterPro" id="IPR009836">
    <property type="entry name" value="GRDP-like"/>
</dbReference>
<gene>
    <name evidence="2" type="ORF">EURHEDRAFT_449732</name>
</gene>
<organism evidence="2 3">
    <name type="scientific">Aspergillus ruber (strain CBS 135680)</name>
    <dbReference type="NCBI Taxonomy" id="1388766"/>
    <lineage>
        <taxon>Eukaryota</taxon>
        <taxon>Fungi</taxon>
        <taxon>Dikarya</taxon>
        <taxon>Ascomycota</taxon>
        <taxon>Pezizomycotina</taxon>
        <taxon>Eurotiomycetes</taxon>
        <taxon>Eurotiomycetidae</taxon>
        <taxon>Eurotiales</taxon>
        <taxon>Aspergillaceae</taxon>
        <taxon>Aspergillus</taxon>
        <taxon>Aspergillus subgen. Aspergillus</taxon>
    </lineage>
</organism>
<protein>
    <submittedName>
        <fullName evidence="2">Uncharacterized protein</fullName>
    </submittedName>
</protein>
<dbReference type="STRING" id="1388766.A0A017SN29"/>
<dbReference type="HOGENOM" id="CLU_010103_3_1_1"/>